<evidence type="ECO:0000256" key="5">
    <source>
        <dbReference type="ARBA" id="ARBA00022989"/>
    </source>
</evidence>
<feature type="transmembrane region" description="Helical" evidence="7">
    <location>
        <begin position="333"/>
        <end position="355"/>
    </location>
</feature>
<gene>
    <name evidence="8" type="ORF">H1R19_20485</name>
</gene>
<keyword evidence="4 7" id="KW-0812">Transmembrane</keyword>
<feature type="transmembrane region" description="Helical" evidence="7">
    <location>
        <begin position="367"/>
        <end position="389"/>
    </location>
</feature>
<comment type="subcellular location">
    <subcellularLocation>
        <location evidence="1">Cell membrane</location>
        <topology evidence="1">Multi-pass membrane protein</topology>
    </subcellularLocation>
</comment>
<keyword evidence="2" id="KW-0813">Transport</keyword>
<protein>
    <submittedName>
        <fullName evidence="8">MFS transporter</fullName>
    </submittedName>
</protein>
<dbReference type="RefSeq" id="WP_219850010.1">
    <property type="nucleotide sequence ID" value="NZ_CP059491.1"/>
</dbReference>
<dbReference type="InterPro" id="IPR036259">
    <property type="entry name" value="MFS_trans_sf"/>
</dbReference>
<keyword evidence="9" id="KW-1185">Reference proteome</keyword>
<evidence type="ECO:0000256" key="2">
    <source>
        <dbReference type="ARBA" id="ARBA00022448"/>
    </source>
</evidence>
<evidence type="ECO:0000256" key="7">
    <source>
        <dbReference type="SAM" id="Phobius"/>
    </source>
</evidence>
<evidence type="ECO:0000313" key="8">
    <source>
        <dbReference type="EMBL" id="QMT01198.1"/>
    </source>
</evidence>
<accession>A0A7D7LW76</accession>
<evidence type="ECO:0000256" key="1">
    <source>
        <dbReference type="ARBA" id="ARBA00004651"/>
    </source>
</evidence>
<feature type="transmembrane region" description="Helical" evidence="7">
    <location>
        <begin position="395"/>
        <end position="415"/>
    </location>
</feature>
<reference evidence="9" key="1">
    <citation type="submission" date="2020-07" db="EMBL/GenBank/DDBJ databases">
        <title>novel species isolated from the respiratory tract of Marmot.</title>
        <authorList>
            <person name="Zhang G."/>
        </authorList>
    </citation>
    <scope>NUCLEOTIDE SEQUENCE [LARGE SCALE GENOMIC DNA]</scope>
    <source>
        <strain evidence="9">686</strain>
    </source>
</reference>
<dbReference type="EMBL" id="CP059491">
    <property type="protein sequence ID" value="QMT01198.1"/>
    <property type="molecule type" value="Genomic_DNA"/>
</dbReference>
<feature type="transmembrane region" description="Helical" evidence="7">
    <location>
        <begin position="197"/>
        <end position="218"/>
    </location>
</feature>
<keyword evidence="3" id="KW-1003">Cell membrane</keyword>
<evidence type="ECO:0000313" key="9">
    <source>
        <dbReference type="Proteomes" id="UP000515663"/>
    </source>
</evidence>
<feature type="transmembrane region" description="Helical" evidence="7">
    <location>
        <begin position="42"/>
        <end position="62"/>
    </location>
</feature>
<dbReference type="CDD" id="cd06173">
    <property type="entry name" value="MFS_MefA_like"/>
    <property type="match status" value="1"/>
</dbReference>
<dbReference type="PANTHER" id="PTHR23513">
    <property type="entry name" value="INTEGRAL MEMBRANE EFFLUX PROTEIN-RELATED"/>
    <property type="match status" value="1"/>
</dbReference>
<dbReference type="Pfam" id="PF05977">
    <property type="entry name" value="MFS_3"/>
    <property type="match status" value="1"/>
</dbReference>
<evidence type="ECO:0000256" key="3">
    <source>
        <dbReference type="ARBA" id="ARBA00022475"/>
    </source>
</evidence>
<evidence type="ECO:0000256" key="6">
    <source>
        <dbReference type="ARBA" id="ARBA00023136"/>
    </source>
</evidence>
<feature type="transmembrane region" description="Helical" evidence="7">
    <location>
        <begin position="239"/>
        <end position="258"/>
    </location>
</feature>
<dbReference type="Gene3D" id="1.20.1250.20">
    <property type="entry name" value="MFS general substrate transporter like domains"/>
    <property type="match status" value="1"/>
</dbReference>
<sequence length="432" mass="43924">MTIAHPPTETVDDPSVARGVAPRSSFQLIFDRRFGLVFWGKAFINFGMWAQSIVIVILTYQLTGSATWAGLVTAAQLSPQLVLSPISGRLSNTYGPVSQILAGGVLLGTSSVGLGVYLLMVDIDAADGRALPLVLAALVSGIGLAMVAPSLQAIVPKLVTRAELPNAVSLNFIPTALARSGGPALGAVLVATVGPEVGLLVLGVGQILCSVLFLTVHVGSEKIRPGGDRTISGALKHIWRDKVLFAMLAGVAAIGMASEPAVTLAPAMATSLGRDAGSGGFVAAAFGVGGFLGVIAHRLLIRVMSAATEGCTVLVVIGVAIGSAGLVSSMPVLMGLLVLAGACMVAGITAFSIAVQERCPADMVGRVMALWVIAFAGSRPFAGLAQGAVAEHLSLVAALVATALITFVAAAWVLATVRRGRRHAMTPPCATS</sequence>
<proteinExistence type="predicted"/>
<dbReference type="GO" id="GO:0005886">
    <property type="term" value="C:plasma membrane"/>
    <property type="evidence" value="ECO:0007669"/>
    <property type="project" value="UniProtKB-SubCell"/>
</dbReference>
<keyword evidence="6 7" id="KW-0472">Membrane</keyword>
<dbReference type="InterPro" id="IPR010290">
    <property type="entry name" value="TM_effector"/>
</dbReference>
<evidence type="ECO:0000256" key="4">
    <source>
        <dbReference type="ARBA" id="ARBA00022692"/>
    </source>
</evidence>
<dbReference type="AlphaFoldDB" id="A0A7D7LW76"/>
<keyword evidence="5 7" id="KW-1133">Transmembrane helix</keyword>
<organism evidence="8 9">
    <name type="scientific">Gordonia jinghuaiqii</name>
    <dbReference type="NCBI Taxonomy" id="2758710"/>
    <lineage>
        <taxon>Bacteria</taxon>
        <taxon>Bacillati</taxon>
        <taxon>Actinomycetota</taxon>
        <taxon>Actinomycetes</taxon>
        <taxon>Mycobacteriales</taxon>
        <taxon>Gordoniaceae</taxon>
        <taxon>Gordonia</taxon>
    </lineage>
</organism>
<feature type="transmembrane region" description="Helical" evidence="7">
    <location>
        <begin position="133"/>
        <end position="155"/>
    </location>
</feature>
<dbReference type="PANTHER" id="PTHR23513:SF11">
    <property type="entry name" value="STAPHYLOFERRIN A TRANSPORTER"/>
    <property type="match status" value="1"/>
</dbReference>
<feature type="transmembrane region" description="Helical" evidence="7">
    <location>
        <begin position="307"/>
        <end position="327"/>
    </location>
</feature>
<feature type="transmembrane region" description="Helical" evidence="7">
    <location>
        <begin position="278"/>
        <end position="300"/>
    </location>
</feature>
<feature type="transmembrane region" description="Helical" evidence="7">
    <location>
        <begin position="100"/>
        <end position="121"/>
    </location>
</feature>
<dbReference type="KEGG" id="gji:H1R19_20485"/>
<dbReference type="SUPFAM" id="SSF103473">
    <property type="entry name" value="MFS general substrate transporter"/>
    <property type="match status" value="1"/>
</dbReference>
<name>A0A7D7LW76_9ACTN</name>
<dbReference type="Proteomes" id="UP000515663">
    <property type="component" value="Chromosome"/>
</dbReference>